<reference evidence="9" key="1">
    <citation type="journal article" date="2019" name="Int. J. Syst. Evol. Microbiol.">
        <title>The Global Catalogue of Microorganisms (GCM) 10K type strain sequencing project: providing services to taxonomists for standard genome sequencing and annotation.</title>
        <authorList>
            <consortium name="The Broad Institute Genomics Platform"/>
            <consortium name="The Broad Institute Genome Sequencing Center for Infectious Disease"/>
            <person name="Wu L."/>
            <person name="Ma J."/>
        </authorList>
    </citation>
    <scope>NUCLEOTIDE SEQUENCE [LARGE SCALE GENOMIC DNA]</scope>
    <source>
        <strain evidence="9">JCM 17459</strain>
    </source>
</reference>
<organism evidence="8 9">
    <name type="scientific">Georgenia daeguensis</name>
    <dbReference type="NCBI Taxonomy" id="908355"/>
    <lineage>
        <taxon>Bacteria</taxon>
        <taxon>Bacillati</taxon>
        <taxon>Actinomycetota</taxon>
        <taxon>Actinomycetes</taxon>
        <taxon>Micrococcales</taxon>
        <taxon>Bogoriellaceae</taxon>
        <taxon>Georgenia</taxon>
    </lineage>
</organism>
<protein>
    <submittedName>
        <fullName evidence="8">DoxX family membrane protein</fullName>
    </submittedName>
</protein>
<dbReference type="Proteomes" id="UP001499841">
    <property type="component" value="Unassembled WGS sequence"/>
</dbReference>
<keyword evidence="5 7" id="KW-1133">Transmembrane helix</keyword>
<comment type="similarity">
    <text evidence="2">Belongs to the DoxX family.</text>
</comment>
<dbReference type="EMBL" id="BAABBA010000004">
    <property type="protein sequence ID" value="GAA4286847.1"/>
    <property type="molecule type" value="Genomic_DNA"/>
</dbReference>
<evidence type="ECO:0000313" key="9">
    <source>
        <dbReference type="Proteomes" id="UP001499841"/>
    </source>
</evidence>
<dbReference type="RefSeq" id="WP_345038788.1">
    <property type="nucleotide sequence ID" value="NZ_BAABBA010000004.1"/>
</dbReference>
<evidence type="ECO:0000256" key="2">
    <source>
        <dbReference type="ARBA" id="ARBA00006679"/>
    </source>
</evidence>
<gene>
    <name evidence="8" type="ORF">GCM10022262_12060</name>
</gene>
<feature type="transmembrane region" description="Helical" evidence="7">
    <location>
        <begin position="145"/>
        <end position="162"/>
    </location>
</feature>
<dbReference type="InterPro" id="IPR051907">
    <property type="entry name" value="DoxX-like_oxidoreductase"/>
</dbReference>
<keyword evidence="9" id="KW-1185">Reference proteome</keyword>
<evidence type="ECO:0000256" key="4">
    <source>
        <dbReference type="ARBA" id="ARBA00022692"/>
    </source>
</evidence>
<comment type="caution">
    <text evidence="8">The sequence shown here is derived from an EMBL/GenBank/DDBJ whole genome shotgun (WGS) entry which is preliminary data.</text>
</comment>
<name>A0ABP8ES76_9MICO</name>
<evidence type="ECO:0000256" key="7">
    <source>
        <dbReference type="SAM" id="Phobius"/>
    </source>
</evidence>
<dbReference type="PANTHER" id="PTHR33452:SF1">
    <property type="entry name" value="INNER MEMBRANE PROTEIN YPHA-RELATED"/>
    <property type="match status" value="1"/>
</dbReference>
<accession>A0ABP8ES76</accession>
<evidence type="ECO:0000256" key="5">
    <source>
        <dbReference type="ARBA" id="ARBA00022989"/>
    </source>
</evidence>
<evidence type="ECO:0000256" key="1">
    <source>
        <dbReference type="ARBA" id="ARBA00004651"/>
    </source>
</evidence>
<evidence type="ECO:0000313" key="8">
    <source>
        <dbReference type="EMBL" id="GAA4286847.1"/>
    </source>
</evidence>
<comment type="subcellular location">
    <subcellularLocation>
        <location evidence="1">Cell membrane</location>
        <topology evidence="1">Multi-pass membrane protein</topology>
    </subcellularLocation>
</comment>
<dbReference type="Pfam" id="PF07681">
    <property type="entry name" value="DoxX"/>
    <property type="match status" value="1"/>
</dbReference>
<dbReference type="InterPro" id="IPR032808">
    <property type="entry name" value="DoxX"/>
</dbReference>
<sequence>MYGTPDPFKDAGRVILRSGVGGVLIAHGCQKLFGWFGGHGLKGTAAAFESMGFKPGLPSAIAAGLGEAGGGACIVLGLATPLAAAAASGTMAAAASVHYPSGFFAQSGGYEYAALLGVSTAALALTGPGEWSVDRLLGYRLNRPWMSVAALAATAVATVAVVRERNRALAESAKEAPAAQ</sequence>
<keyword evidence="3" id="KW-1003">Cell membrane</keyword>
<keyword evidence="4 7" id="KW-0812">Transmembrane</keyword>
<keyword evidence="6 7" id="KW-0472">Membrane</keyword>
<proteinExistence type="inferred from homology"/>
<dbReference type="PANTHER" id="PTHR33452">
    <property type="entry name" value="OXIDOREDUCTASE CATD-RELATED"/>
    <property type="match status" value="1"/>
</dbReference>
<evidence type="ECO:0000256" key="3">
    <source>
        <dbReference type="ARBA" id="ARBA00022475"/>
    </source>
</evidence>
<feature type="transmembrane region" description="Helical" evidence="7">
    <location>
        <begin position="109"/>
        <end position="125"/>
    </location>
</feature>
<evidence type="ECO:0000256" key="6">
    <source>
        <dbReference type="ARBA" id="ARBA00023136"/>
    </source>
</evidence>